<gene>
    <name evidence="1" type="ORF">DC20_11415</name>
</gene>
<organism evidence="1 2">
    <name type="scientific">Rufibacter tibetensis</name>
    <dbReference type="NCBI Taxonomy" id="512763"/>
    <lineage>
        <taxon>Bacteria</taxon>
        <taxon>Pseudomonadati</taxon>
        <taxon>Bacteroidota</taxon>
        <taxon>Cytophagia</taxon>
        <taxon>Cytophagales</taxon>
        <taxon>Hymenobacteraceae</taxon>
        <taxon>Rufibacter</taxon>
    </lineage>
</organism>
<proteinExistence type="predicted"/>
<dbReference type="Gene3D" id="3.40.30.10">
    <property type="entry name" value="Glutaredoxin"/>
    <property type="match status" value="1"/>
</dbReference>
<keyword evidence="2" id="KW-1185">Reference proteome</keyword>
<sequence length="207" mass="22959">MDAPQNVITSEVIGQSLPYEGYMELVREAVAQGKTTGLEQSNFLAQLTKDNLAIMERTYQTPLLPDLVELVQALPRPQIWLVLTEGWCGDAAVHVPVLAAIAEQSANLELRTILRSEQPGVMDAYLTNSGKSIPKLIALNAQTLQPLGTWGPRPEVLQQYVLDLKQQELPMPEFIKKALQYSEDNNGEALQAELLHLLPHWIRASVA</sequence>
<dbReference type="PATRIC" id="fig|512763.3.peg.2511"/>
<dbReference type="Proteomes" id="UP000061382">
    <property type="component" value="Chromosome"/>
</dbReference>
<dbReference type="KEGG" id="rti:DC20_11415"/>
<protein>
    <recommendedName>
        <fullName evidence="3">Thioredoxin</fullName>
    </recommendedName>
</protein>
<dbReference type="InterPro" id="IPR036249">
    <property type="entry name" value="Thioredoxin-like_sf"/>
</dbReference>
<evidence type="ECO:0000313" key="2">
    <source>
        <dbReference type="Proteomes" id="UP000061382"/>
    </source>
</evidence>
<dbReference type="OrthoDB" id="6120799at2"/>
<dbReference type="AlphaFoldDB" id="A0A0P0D0Y3"/>
<dbReference type="RefSeq" id="WP_071885604.1">
    <property type="nucleotide sequence ID" value="NZ_CP012643.1"/>
</dbReference>
<evidence type="ECO:0000313" key="1">
    <source>
        <dbReference type="EMBL" id="ALJ01402.1"/>
    </source>
</evidence>
<evidence type="ECO:0008006" key="3">
    <source>
        <dbReference type="Google" id="ProtNLM"/>
    </source>
</evidence>
<dbReference type="EMBL" id="CP012643">
    <property type="protein sequence ID" value="ALJ01402.1"/>
    <property type="molecule type" value="Genomic_DNA"/>
</dbReference>
<dbReference type="SUPFAM" id="SSF52833">
    <property type="entry name" value="Thioredoxin-like"/>
    <property type="match status" value="1"/>
</dbReference>
<name>A0A0P0D0Y3_9BACT</name>
<dbReference type="STRING" id="512763.DC20_11415"/>
<accession>A0A0P0D0Y3</accession>
<dbReference type="Pfam" id="PF14595">
    <property type="entry name" value="Thioredoxin_9"/>
    <property type="match status" value="1"/>
</dbReference>
<reference evidence="1 2" key="1">
    <citation type="submission" date="2015-08" db="EMBL/GenBank/DDBJ databases">
        <title>Complete genome sequence of Rufibacter tibetensis strain 1351t, a radiation-resistant bacterium from tibet plateau.</title>
        <authorList>
            <person name="Dai J."/>
        </authorList>
    </citation>
    <scope>NUCLEOTIDE SEQUENCE [LARGE SCALE GENOMIC DNA]</scope>
    <source>
        <strain evidence="1 2">1351</strain>
    </source>
</reference>